<dbReference type="InterPro" id="IPR036249">
    <property type="entry name" value="Thioredoxin-like_sf"/>
</dbReference>
<keyword evidence="1" id="KW-0472">Membrane</keyword>
<gene>
    <name evidence="2" type="ORF">ABIC75_002948</name>
</gene>
<keyword evidence="1" id="KW-0812">Transmembrane</keyword>
<accession>A0ABV2JWK1</accession>
<dbReference type="SUPFAM" id="SSF52833">
    <property type="entry name" value="Thioredoxin-like"/>
    <property type="match status" value="1"/>
</dbReference>
<dbReference type="RefSeq" id="WP_354014604.1">
    <property type="nucleotide sequence ID" value="NZ_JBEPMU010000004.1"/>
</dbReference>
<dbReference type="EMBL" id="JBEPMU010000004">
    <property type="protein sequence ID" value="MET3653212.1"/>
    <property type="molecule type" value="Genomic_DNA"/>
</dbReference>
<reference evidence="2 3" key="1">
    <citation type="submission" date="2024-06" db="EMBL/GenBank/DDBJ databases">
        <title>Sorghum-associated microbial communities from plants grown in Nebraska, USA.</title>
        <authorList>
            <person name="Schachtman D."/>
        </authorList>
    </citation>
    <scope>NUCLEOTIDE SEQUENCE [LARGE SCALE GENOMIC DNA]</scope>
    <source>
        <strain evidence="2 3">1073</strain>
    </source>
</reference>
<feature type="transmembrane region" description="Helical" evidence="1">
    <location>
        <begin position="26"/>
        <end position="46"/>
    </location>
</feature>
<protein>
    <recommendedName>
        <fullName evidence="4">Thioredoxin domain-containing protein</fullName>
    </recommendedName>
</protein>
<dbReference type="Proteomes" id="UP001549184">
    <property type="component" value="Unassembled WGS sequence"/>
</dbReference>
<name>A0ABV2JWK1_9GAMM</name>
<evidence type="ECO:0000313" key="3">
    <source>
        <dbReference type="Proteomes" id="UP001549184"/>
    </source>
</evidence>
<comment type="caution">
    <text evidence="2">The sequence shown here is derived from an EMBL/GenBank/DDBJ whole genome shotgun (WGS) entry which is preliminary data.</text>
</comment>
<dbReference type="Gene3D" id="3.40.30.10">
    <property type="entry name" value="Glutaredoxin"/>
    <property type="match status" value="1"/>
</dbReference>
<organism evidence="2 3">
    <name type="scientific">Dyella japonica</name>
    <dbReference type="NCBI Taxonomy" id="231455"/>
    <lineage>
        <taxon>Bacteria</taxon>
        <taxon>Pseudomonadati</taxon>
        <taxon>Pseudomonadota</taxon>
        <taxon>Gammaproteobacteria</taxon>
        <taxon>Lysobacterales</taxon>
        <taxon>Rhodanobacteraceae</taxon>
        <taxon>Dyella</taxon>
    </lineage>
</organism>
<evidence type="ECO:0008006" key="4">
    <source>
        <dbReference type="Google" id="ProtNLM"/>
    </source>
</evidence>
<keyword evidence="1" id="KW-1133">Transmembrane helix</keyword>
<sequence length="205" mass="22379">MVLPHHEGQTVLDFPIRMRGAEMSRAILFLGVLCTALLGSNAYLLYINHDLIQQHKIDQAIQLPTLNAPISPIAVHSAQGANRPLVFSPNAAHDRLLLVLSPDCPYCKKNWPMWDALIKDLGPAVDTTYFDVTGKFDKNVSSEHHIPSEQLVTASLDSAIMARIIGTPTTILIARDGTVKHVWQGVLDTDALGQIVAMSKADAVD</sequence>
<evidence type="ECO:0000313" key="2">
    <source>
        <dbReference type="EMBL" id="MET3653212.1"/>
    </source>
</evidence>
<keyword evidence="3" id="KW-1185">Reference proteome</keyword>
<proteinExistence type="predicted"/>
<evidence type="ECO:0000256" key="1">
    <source>
        <dbReference type="SAM" id="Phobius"/>
    </source>
</evidence>